<comment type="caution">
    <text evidence="3">The sequence shown here is derived from an EMBL/GenBank/DDBJ whole genome shotgun (WGS) entry which is preliminary data.</text>
</comment>
<evidence type="ECO:0008006" key="4">
    <source>
        <dbReference type="Google" id="ProtNLM"/>
    </source>
</evidence>
<dbReference type="AlphaFoldDB" id="A0A0F9RH11"/>
<dbReference type="Gene3D" id="3.30.70.330">
    <property type="match status" value="1"/>
</dbReference>
<organism evidence="3">
    <name type="scientific">marine sediment metagenome</name>
    <dbReference type="NCBI Taxonomy" id="412755"/>
    <lineage>
        <taxon>unclassified sequences</taxon>
        <taxon>metagenomes</taxon>
        <taxon>ecological metagenomes</taxon>
    </lineage>
</organism>
<sequence length="117" mass="14229">MSFKIEKTEEKKNLLINRVELRFRIDHFGASTPNRLDVKKKIAALQSSNEKLTIIKHLNTYFGKSYTNGIAYIYEDSTEMQFFEPFHILVRNFDKERRTEIYQLKRRKEPYMHLFEY</sequence>
<protein>
    <recommendedName>
        <fullName evidence="4">30S ribosomal protein S24e</fullName>
    </recommendedName>
</protein>
<dbReference type="InterPro" id="IPR012678">
    <property type="entry name" value="Ribosomal_uL23/eL15/eS24_sf"/>
</dbReference>
<dbReference type="GO" id="GO:0005840">
    <property type="term" value="C:ribosome"/>
    <property type="evidence" value="ECO:0007669"/>
    <property type="project" value="UniProtKB-KW"/>
</dbReference>
<dbReference type="Pfam" id="PF01282">
    <property type="entry name" value="Ribosomal_S24e"/>
    <property type="match status" value="1"/>
</dbReference>
<dbReference type="HAMAP" id="MF_00545">
    <property type="entry name" value="Ribosomal_eS24"/>
    <property type="match status" value="1"/>
</dbReference>
<accession>A0A0F9RH11</accession>
<dbReference type="InterPro" id="IPR012677">
    <property type="entry name" value="Nucleotide-bd_a/b_plait_sf"/>
</dbReference>
<dbReference type="SUPFAM" id="SSF54189">
    <property type="entry name" value="Ribosomal proteins S24e, L23 and L15e"/>
    <property type="match status" value="1"/>
</dbReference>
<proteinExistence type="inferred from homology"/>
<evidence type="ECO:0000256" key="1">
    <source>
        <dbReference type="ARBA" id="ARBA00022980"/>
    </source>
</evidence>
<name>A0A0F9RH11_9ZZZZ</name>
<dbReference type="InterPro" id="IPR001976">
    <property type="entry name" value="Ribosomal_eS24"/>
</dbReference>
<evidence type="ECO:0000313" key="3">
    <source>
        <dbReference type="EMBL" id="KKN54104.1"/>
    </source>
</evidence>
<reference evidence="3" key="1">
    <citation type="journal article" date="2015" name="Nature">
        <title>Complex archaea that bridge the gap between prokaryotes and eukaryotes.</title>
        <authorList>
            <person name="Spang A."/>
            <person name="Saw J.H."/>
            <person name="Jorgensen S.L."/>
            <person name="Zaremba-Niedzwiedzka K."/>
            <person name="Martijn J."/>
            <person name="Lind A.E."/>
            <person name="van Eijk R."/>
            <person name="Schleper C."/>
            <person name="Guy L."/>
            <person name="Ettema T.J."/>
        </authorList>
    </citation>
    <scope>NUCLEOTIDE SEQUENCE</scope>
</reference>
<dbReference type="EMBL" id="LAZR01000942">
    <property type="protein sequence ID" value="KKN54104.1"/>
    <property type="molecule type" value="Genomic_DNA"/>
</dbReference>
<evidence type="ECO:0000256" key="2">
    <source>
        <dbReference type="ARBA" id="ARBA00023274"/>
    </source>
</evidence>
<dbReference type="GO" id="GO:0006412">
    <property type="term" value="P:translation"/>
    <property type="evidence" value="ECO:0007669"/>
    <property type="project" value="InterPro"/>
</dbReference>
<dbReference type="GO" id="GO:0003735">
    <property type="term" value="F:structural constituent of ribosome"/>
    <property type="evidence" value="ECO:0007669"/>
    <property type="project" value="InterPro"/>
</dbReference>
<keyword evidence="2" id="KW-0687">Ribonucleoprotein</keyword>
<dbReference type="GO" id="GO:1990904">
    <property type="term" value="C:ribonucleoprotein complex"/>
    <property type="evidence" value="ECO:0007669"/>
    <property type="project" value="UniProtKB-KW"/>
</dbReference>
<keyword evidence="1" id="KW-0689">Ribosomal protein</keyword>
<gene>
    <name evidence="3" type="ORF">LCGC14_0595480</name>
</gene>